<gene>
    <name evidence="1" type="ORF">ACFQRI_17745</name>
</gene>
<dbReference type="RefSeq" id="WP_380669961.1">
    <property type="nucleotide sequence ID" value="NZ_JBHTCJ010000009.1"/>
</dbReference>
<dbReference type="Gene3D" id="2.60.40.4350">
    <property type="match status" value="1"/>
</dbReference>
<sequence>MTDCTRVTVTLDHEVVAGRNARADFRQDTYQHIPGSVLRGALAAVWIRERGTEITSSQSFLSAFEGDGSFGPLYSRTGYPVPLSVAVHKYAPGDDCQRRWWDRARGENATHCEQCSAPLEASKGKPQESVELIKRTMSELDAGGVAKDGQLFSQSAIAAKTRLSGWVFGDAVHGLAVGDEPIITVSLGSRRSLRGQVRLTTAEEVPEPLERRNDTDVVLRLASPAVFCDEFGFPVDTPDLTELANLLDVEVEPITDKWVRWDEAGGWHAASGLPKPTERAVAAGSTYLLRCDRAPTDDALRLLHARGIGLRRREGFGALYTAPEPVAEAACESS</sequence>
<comment type="caution">
    <text evidence="1">The sequence shown here is derived from an EMBL/GenBank/DDBJ whole genome shotgun (WGS) entry which is preliminary data.</text>
</comment>
<dbReference type="InterPro" id="IPR019117">
    <property type="entry name" value="CRISPR-assoc_protein_Cmr3"/>
</dbReference>
<reference evidence="2" key="1">
    <citation type="journal article" date="2019" name="Int. J. Syst. Evol. Microbiol.">
        <title>The Global Catalogue of Microorganisms (GCM) 10K type strain sequencing project: providing services to taxonomists for standard genome sequencing and annotation.</title>
        <authorList>
            <consortium name="The Broad Institute Genomics Platform"/>
            <consortium name="The Broad Institute Genome Sequencing Center for Infectious Disease"/>
            <person name="Wu L."/>
            <person name="Ma J."/>
        </authorList>
    </citation>
    <scope>NUCLEOTIDE SEQUENCE [LARGE SCALE GENOMIC DNA]</scope>
    <source>
        <strain evidence="2">WLHS5</strain>
    </source>
</reference>
<dbReference type="Proteomes" id="UP001596504">
    <property type="component" value="Unassembled WGS sequence"/>
</dbReference>
<evidence type="ECO:0000313" key="2">
    <source>
        <dbReference type="Proteomes" id="UP001596504"/>
    </source>
</evidence>
<accession>A0ABW2LQ05</accession>
<organism evidence="1 2">
    <name type="scientific">Saccharopolyspora griseoalba</name>
    <dbReference type="NCBI Taxonomy" id="1431848"/>
    <lineage>
        <taxon>Bacteria</taxon>
        <taxon>Bacillati</taxon>
        <taxon>Actinomycetota</taxon>
        <taxon>Actinomycetes</taxon>
        <taxon>Pseudonocardiales</taxon>
        <taxon>Pseudonocardiaceae</taxon>
        <taxon>Saccharopolyspora</taxon>
    </lineage>
</organism>
<protein>
    <submittedName>
        <fullName evidence="1">Type III-B CRISPR module-associated Cmr3 family protein</fullName>
    </submittedName>
</protein>
<proteinExistence type="predicted"/>
<dbReference type="EMBL" id="JBHTCJ010000009">
    <property type="protein sequence ID" value="MFC7343247.1"/>
    <property type="molecule type" value="Genomic_DNA"/>
</dbReference>
<dbReference type="Pfam" id="PF09700">
    <property type="entry name" value="Cas_Cmr3"/>
    <property type="match status" value="1"/>
</dbReference>
<keyword evidence="2" id="KW-1185">Reference proteome</keyword>
<evidence type="ECO:0000313" key="1">
    <source>
        <dbReference type="EMBL" id="MFC7343247.1"/>
    </source>
</evidence>
<name>A0ABW2LQ05_9PSEU</name>